<name>A0A6J4P596_9BURK</name>
<feature type="compositionally biased region" description="Basic residues" evidence="1">
    <location>
        <begin position="104"/>
        <end position="115"/>
    </location>
</feature>
<feature type="non-terminal residue" evidence="2">
    <location>
        <position position="171"/>
    </location>
</feature>
<protein>
    <submittedName>
        <fullName evidence="2">Uncharacterized protein</fullName>
    </submittedName>
</protein>
<gene>
    <name evidence="2" type="ORF">AVDCRST_MAG51-1096</name>
</gene>
<dbReference type="AlphaFoldDB" id="A0A6J4P596"/>
<sequence length="171" mass="18596">DARARRPPPSARPRPHGRRALEARWRAGDSGRPARRQRAVDTGHGPQGGDQFRPGRCAEAVGRHGHHPCRRQDRRAPPRPPRERDLRGARPRAHALGRAAGVHGRGRAGRLHLRAAVRAAPGDQRQSHRSARVRAVPQRRAGRGGQPGHRAGGKARAGAVGRSDPSDRRGL</sequence>
<evidence type="ECO:0000313" key="2">
    <source>
        <dbReference type="EMBL" id="CAA9405107.1"/>
    </source>
</evidence>
<feature type="region of interest" description="Disordered" evidence="1">
    <location>
        <begin position="1"/>
        <end position="171"/>
    </location>
</feature>
<feature type="non-terminal residue" evidence="2">
    <location>
        <position position="1"/>
    </location>
</feature>
<dbReference type="EMBL" id="CADCUX010000256">
    <property type="protein sequence ID" value="CAA9405107.1"/>
    <property type="molecule type" value="Genomic_DNA"/>
</dbReference>
<feature type="compositionally biased region" description="Basic and acidic residues" evidence="1">
    <location>
        <begin position="19"/>
        <end position="29"/>
    </location>
</feature>
<organism evidence="2">
    <name type="scientific">uncultured Ramlibacter sp</name>
    <dbReference type="NCBI Taxonomy" id="260755"/>
    <lineage>
        <taxon>Bacteria</taxon>
        <taxon>Pseudomonadati</taxon>
        <taxon>Pseudomonadota</taxon>
        <taxon>Betaproteobacteria</taxon>
        <taxon>Burkholderiales</taxon>
        <taxon>Comamonadaceae</taxon>
        <taxon>Ramlibacter</taxon>
        <taxon>environmental samples</taxon>
    </lineage>
</organism>
<feature type="compositionally biased region" description="Basic and acidic residues" evidence="1">
    <location>
        <begin position="70"/>
        <end position="88"/>
    </location>
</feature>
<accession>A0A6J4P596</accession>
<proteinExistence type="predicted"/>
<reference evidence="2" key="1">
    <citation type="submission" date="2020-02" db="EMBL/GenBank/DDBJ databases">
        <authorList>
            <person name="Meier V. D."/>
        </authorList>
    </citation>
    <scope>NUCLEOTIDE SEQUENCE</scope>
    <source>
        <strain evidence="2">AVDCRST_MAG51</strain>
    </source>
</reference>
<evidence type="ECO:0000256" key="1">
    <source>
        <dbReference type="SAM" id="MobiDB-lite"/>
    </source>
</evidence>